<feature type="domain" description="Signal transduction histidine kinase subgroup 3 dimerisation and phosphoacceptor" evidence="11">
    <location>
        <begin position="171"/>
        <end position="235"/>
    </location>
</feature>
<keyword evidence="9" id="KW-1133">Transmembrane helix</keyword>
<dbReference type="Pfam" id="PF07730">
    <property type="entry name" value="HisKA_3"/>
    <property type="match status" value="1"/>
</dbReference>
<dbReference type="Proteomes" id="UP000467249">
    <property type="component" value="Chromosome"/>
</dbReference>
<dbReference type="Gene3D" id="3.30.565.10">
    <property type="entry name" value="Histidine kinase-like ATPase, C-terminal domain"/>
    <property type="match status" value="1"/>
</dbReference>
<keyword evidence="5" id="KW-0547">Nucleotide-binding</keyword>
<evidence type="ECO:0000256" key="2">
    <source>
        <dbReference type="ARBA" id="ARBA00012438"/>
    </source>
</evidence>
<dbReference type="InterPro" id="IPR050482">
    <property type="entry name" value="Sensor_HK_TwoCompSys"/>
</dbReference>
<dbReference type="CDD" id="cd16917">
    <property type="entry name" value="HATPase_UhpB-NarQ-NarX-like"/>
    <property type="match status" value="1"/>
</dbReference>
<dbReference type="AlphaFoldDB" id="A0A6N4WGL5"/>
<keyword evidence="8" id="KW-0902">Two-component regulatory system</keyword>
<evidence type="ECO:0000256" key="7">
    <source>
        <dbReference type="ARBA" id="ARBA00022840"/>
    </source>
</evidence>
<dbReference type="GO" id="GO:0000155">
    <property type="term" value="F:phosphorelay sensor kinase activity"/>
    <property type="evidence" value="ECO:0007669"/>
    <property type="project" value="InterPro"/>
</dbReference>
<feature type="transmembrane region" description="Helical" evidence="9">
    <location>
        <begin position="58"/>
        <end position="85"/>
    </location>
</feature>
<feature type="transmembrane region" description="Helical" evidence="9">
    <location>
        <begin position="121"/>
        <end position="141"/>
    </location>
</feature>
<name>A0A6N4WGL5_9MYCO</name>
<evidence type="ECO:0000256" key="9">
    <source>
        <dbReference type="SAM" id="Phobius"/>
    </source>
</evidence>
<evidence type="ECO:0000259" key="10">
    <source>
        <dbReference type="Pfam" id="PF02518"/>
    </source>
</evidence>
<dbReference type="PANTHER" id="PTHR24421:SF10">
    <property type="entry name" value="NITRATE_NITRITE SENSOR PROTEIN NARQ"/>
    <property type="match status" value="1"/>
</dbReference>
<proteinExistence type="predicted"/>
<evidence type="ECO:0000256" key="8">
    <source>
        <dbReference type="ARBA" id="ARBA00023012"/>
    </source>
</evidence>
<dbReference type="PANTHER" id="PTHR24421">
    <property type="entry name" value="NITRATE/NITRITE SENSOR PROTEIN NARX-RELATED"/>
    <property type="match status" value="1"/>
</dbReference>
<feature type="transmembrane region" description="Helical" evidence="9">
    <location>
        <begin position="92"/>
        <end position="109"/>
    </location>
</feature>
<comment type="catalytic activity">
    <reaction evidence="1">
        <text>ATP + protein L-histidine = ADP + protein N-phospho-L-histidine.</text>
        <dbReference type="EC" id="2.7.13.3"/>
    </reaction>
</comment>
<protein>
    <recommendedName>
        <fullName evidence="2">histidine kinase</fullName>
        <ecNumber evidence="2">2.7.13.3</ecNumber>
    </recommendedName>
</protein>
<evidence type="ECO:0000256" key="4">
    <source>
        <dbReference type="ARBA" id="ARBA00022679"/>
    </source>
</evidence>
<dbReference type="GO" id="GO:0046983">
    <property type="term" value="F:protein dimerization activity"/>
    <property type="evidence" value="ECO:0007669"/>
    <property type="project" value="InterPro"/>
</dbReference>
<sequence>MLRIPLAPVTRRVLSEVGLFALAIGDAVGSCLPDEPVRHWVLAGIAVSSLVIRRRAPYLALALALPAVATDSAVIAAMIALYTIGERRPSKVGIAVGCAAFFVCYTALWDQSYSGVDTLLNLVYAVIFSTAPIWLGMLITARSELSEKLAEVERVRRHEEELVVERALAGERAALAREMHDVVSHQVSLIAVQAGALQVTAPDQASIEAARTIRMLSVRTLDELREMVGVLRPSGEPGVDLTPQPGLDDIAALVASSRVPTRIDTVDRLGSAPPAPVQRAVYRAVQEGLTNIAKHAPGASATLTLRIDPSQVDLSLTNTKPTRAPEQLPSSQHGLLGLRERAELLGGGLSAGSCSDGGYRLSMTLPIHS</sequence>
<evidence type="ECO:0000256" key="5">
    <source>
        <dbReference type="ARBA" id="ARBA00022741"/>
    </source>
</evidence>
<keyword evidence="6 12" id="KW-0418">Kinase</keyword>
<gene>
    <name evidence="12" type="ORF">MANY_53020</name>
</gene>
<keyword evidence="7" id="KW-0067">ATP-binding</keyword>
<dbReference type="SUPFAM" id="SSF55874">
    <property type="entry name" value="ATPase domain of HSP90 chaperone/DNA topoisomerase II/histidine kinase"/>
    <property type="match status" value="1"/>
</dbReference>
<evidence type="ECO:0000256" key="3">
    <source>
        <dbReference type="ARBA" id="ARBA00022553"/>
    </source>
</evidence>
<dbReference type="EC" id="2.7.13.3" evidence="2"/>
<evidence type="ECO:0000313" key="13">
    <source>
        <dbReference type="Proteomes" id="UP000467249"/>
    </source>
</evidence>
<keyword evidence="3" id="KW-0597">Phosphoprotein</keyword>
<dbReference type="GO" id="GO:0016020">
    <property type="term" value="C:membrane"/>
    <property type="evidence" value="ECO:0007669"/>
    <property type="project" value="InterPro"/>
</dbReference>
<dbReference type="KEGG" id="many:MANY_53020"/>
<organism evidence="12 13">
    <name type="scientific">Mycolicibacterium anyangense</name>
    <dbReference type="NCBI Taxonomy" id="1431246"/>
    <lineage>
        <taxon>Bacteria</taxon>
        <taxon>Bacillati</taxon>
        <taxon>Actinomycetota</taxon>
        <taxon>Actinomycetes</taxon>
        <taxon>Mycobacteriales</taxon>
        <taxon>Mycobacteriaceae</taxon>
        <taxon>Mycolicibacterium</taxon>
    </lineage>
</organism>
<evidence type="ECO:0000256" key="1">
    <source>
        <dbReference type="ARBA" id="ARBA00000085"/>
    </source>
</evidence>
<evidence type="ECO:0000259" key="11">
    <source>
        <dbReference type="Pfam" id="PF07730"/>
    </source>
</evidence>
<dbReference type="Gene3D" id="1.20.5.1930">
    <property type="match status" value="1"/>
</dbReference>
<reference evidence="12 13" key="1">
    <citation type="journal article" date="2019" name="Emerg. Microbes Infect.">
        <title>Comprehensive subspecies identification of 175 nontuberculous mycobacteria species based on 7547 genomic profiles.</title>
        <authorList>
            <person name="Matsumoto Y."/>
            <person name="Kinjo T."/>
            <person name="Motooka D."/>
            <person name="Nabeya D."/>
            <person name="Jung N."/>
            <person name="Uechi K."/>
            <person name="Horii T."/>
            <person name="Iida T."/>
            <person name="Fujita J."/>
            <person name="Nakamura S."/>
        </authorList>
    </citation>
    <scope>NUCLEOTIDE SEQUENCE [LARGE SCALE GENOMIC DNA]</scope>
    <source>
        <strain evidence="12 13">JCM 30275</strain>
    </source>
</reference>
<dbReference type="InterPro" id="IPR003594">
    <property type="entry name" value="HATPase_dom"/>
</dbReference>
<keyword evidence="13" id="KW-1185">Reference proteome</keyword>
<dbReference type="Pfam" id="PF02518">
    <property type="entry name" value="HATPase_c"/>
    <property type="match status" value="1"/>
</dbReference>
<accession>A0A6N4WGL5</accession>
<keyword evidence="4" id="KW-0808">Transferase</keyword>
<feature type="domain" description="Histidine kinase/HSP90-like ATPase" evidence="10">
    <location>
        <begin position="278"/>
        <end position="367"/>
    </location>
</feature>
<keyword evidence="9" id="KW-0812">Transmembrane</keyword>
<dbReference type="EMBL" id="AP022620">
    <property type="protein sequence ID" value="BBZ79965.1"/>
    <property type="molecule type" value="Genomic_DNA"/>
</dbReference>
<dbReference type="InterPro" id="IPR036890">
    <property type="entry name" value="HATPase_C_sf"/>
</dbReference>
<evidence type="ECO:0000256" key="6">
    <source>
        <dbReference type="ARBA" id="ARBA00022777"/>
    </source>
</evidence>
<evidence type="ECO:0000313" key="12">
    <source>
        <dbReference type="EMBL" id="BBZ79965.1"/>
    </source>
</evidence>
<keyword evidence="9" id="KW-0472">Membrane</keyword>
<dbReference type="GO" id="GO:0005524">
    <property type="term" value="F:ATP binding"/>
    <property type="evidence" value="ECO:0007669"/>
    <property type="project" value="UniProtKB-KW"/>
</dbReference>
<dbReference type="InterPro" id="IPR011712">
    <property type="entry name" value="Sig_transdc_His_kin_sub3_dim/P"/>
</dbReference>